<gene>
    <name evidence="6" type="ORF">FTUN_4137</name>
</gene>
<proteinExistence type="inferred from homology"/>
<keyword evidence="2" id="KW-0479">Metal-binding</keyword>
<dbReference type="GO" id="GO:0016811">
    <property type="term" value="F:hydrolase activity, acting on carbon-nitrogen (but not peptide) bonds, in linear amides"/>
    <property type="evidence" value="ECO:0007669"/>
    <property type="project" value="TreeGrafter"/>
</dbReference>
<keyword evidence="7" id="KW-1185">Reference proteome</keyword>
<evidence type="ECO:0000256" key="4">
    <source>
        <dbReference type="ARBA" id="ARBA00022833"/>
    </source>
</evidence>
<dbReference type="RefSeq" id="WP_171472132.1">
    <property type="nucleotide sequence ID" value="NZ_CP053452.2"/>
</dbReference>
<dbReference type="GO" id="GO:0047789">
    <property type="term" value="F:creatininase activity"/>
    <property type="evidence" value="ECO:0007669"/>
    <property type="project" value="UniProtKB-EC"/>
</dbReference>
<organism evidence="6 7">
    <name type="scientific">Frigoriglobus tundricola</name>
    <dbReference type="NCBI Taxonomy" id="2774151"/>
    <lineage>
        <taxon>Bacteria</taxon>
        <taxon>Pseudomonadati</taxon>
        <taxon>Planctomycetota</taxon>
        <taxon>Planctomycetia</taxon>
        <taxon>Gemmatales</taxon>
        <taxon>Gemmataceae</taxon>
        <taxon>Frigoriglobus</taxon>
    </lineage>
</organism>
<dbReference type="Proteomes" id="UP000503447">
    <property type="component" value="Chromosome"/>
</dbReference>
<keyword evidence="3 6" id="KW-0378">Hydrolase</keyword>
<dbReference type="KEGG" id="ftj:FTUN_4137"/>
<keyword evidence="4" id="KW-0862">Zinc</keyword>
<dbReference type="InterPro" id="IPR024087">
    <property type="entry name" value="Creatininase-like_sf"/>
</dbReference>
<dbReference type="AlphaFoldDB" id="A0A6M5YT57"/>
<evidence type="ECO:0000256" key="1">
    <source>
        <dbReference type="ARBA" id="ARBA00001947"/>
    </source>
</evidence>
<dbReference type="SUPFAM" id="SSF102215">
    <property type="entry name" value="Creatininase"/>
    <property type="match status" value="1"/>
</dbReference>
<dbReference type="EC" id="3.5.2.10" evidence="6"/>
<protein>
    <submittedName>
        <fullName evidence="6">Creatinine amidohydrolase</fullName>
        <ecNumber evidence="6">3.5.2.10</ecNumber>
    </submittedName>
</protein>
<dbReference type="PANTHER" id="PTHR35005:SF1">
    <property type="entry name" value="2-AMINO-5-FORMYLAMINO-6-RIBOSYLAMINOPYRIMIDIN-4(3H)-ONE 5'-MONOPHOSPHATE DEFORMYLASE"/>
    <property type="match status" value="1"/>
</dbReference>
<name>A0A6M5YT57_9BACT</name>
<evidence type="ECO:0000313" key="7">
    <source>
        <dbReference type="Proteomes" id="UP000503447"/>
    </source>
</evidence>
<dbReference type="GO" id="GO:0046872">
    <property type="term" value="F:metal ion binding"/>
    <property type="evidence" value="ECO:0007669"/>
    <property type="project" value="UniProtKB-KW"/>
</dbReference>
<comment type="similarity">
    <text evidence="5">Belongs to the creatininase superfamily.</text>
</comment>
<accession>A0A6M5YT57</accession>
<evidence type="ECO:0000256" key="2">
    <source>
        <dbReference type="ARBA" id="ARBA00022723"/>
    </source>
</evidence>
<dbReference type="GO" id="GO:0009231">
    <property type="term" value="P:riboflavin biosynthetic process"/>
    <property type="evidence" value="ECO:0007669"/>
    <property type="project" value="TreeGrafter"/>
</dbReference>
<evidence type="ECO:0000313" key="6">
    <source>
        <dbReference type="EMBL" id="QJW96580.1"/>
    </source>
</evidence>
<dbReference type="Gene3D" id="3.40.50.10310">
    <property type="entry name" value="Creatininase"/>
    <property type="match status" value="1"/>
</dbReference>
<dbReference type="PANTHER" id="PTHR35005">
    <property type="entry name" value="3-DEHYDRO-SCYLLO-INOSOSE HYDROLASE"/>
    <property type="match status" value="1"/>
</dbReference>
<dbReference type="Pfam" id="PF02633">
    <property type="entry name" value="Creatininase"/>
    <property type="match status" value="1"/>
</dbReference>
<reference evidence="7" key="1">
    <citation type="submission" date="2020-05" db="EMBL/GenBank/DDBJ databases">
        <title>Frigoriglobus tundricola gen. nov., sp. nov., a psychrotolerant cellulolytic planctomycete of the family Gemmataceae with two divergent copies of 16S rRNA gene.</title>
        <authorList>
            <person name="Kulichevskaya I.S."/>
            <person name="Ivanova A.A."/>
            <person name="Naumoff D.G."/>
            <person name="Beletsky A.V."/>
            <person name="Rijpstra W.I.C."/>
            <person name="Sinninghe Damste J.S."/>
            <person name="Mardanov A.V."/>
            <person name="Ravin N.V."/>
            <person name="Dedysh S.N."/>
        </authorList>
    </citation>
    <scope>NUCLEOTIDE SEQUENCE [LARGE SCALE GENOMIC DNA]</scope>
    <source>
        <strain evidence="7">PL17</strain>
    </source>
</reference>
<sequence length="270" mass="29524">MELTDLAWPAVAALPKTTPVVFPIAALEQHGRHMPVFTDSLLLGEVIRRVKLAPVAEKCLFAPLQWLGNSHHHLDFPGTLSASPRVYLDLLKDLAACFLAHGFTRIVFVNGHGGNITPYQQALFELKQERRDRRDLLLLALTYWDAAGNPAEALGPRDPAPAEPGFTAAPIPGLVQRRMGHACEWETSMVLRLNPKLVVGELAAVPEVPHGREFTPGYRAWVMPDRSEPGHVGTPAAATPEKGEALFAHFATGVAAYLERVVAWDGSWDS</sequence>
<dbReference type="InterPro" id="IPR003785">
    <property type="entry name" value="Creatininase/forma_Hydrolase"/>
</dbReference>
<dbReference type="EMBL" id="CP053452">
    <property type="protein sequence ID" value="QJW96580.1"/>
    <property type="molecule type" value="Genomic_DNA"/>
</dbReference>
<evidence type="ECO:0000256" key="5">
    <source>
        <dbReference type="ARBA" id="ARBA00024029"/>
    </source>
</evidence>
<evidence type="ECO:0000256" key="3">
    <source>
        <dbReference type="ARBA" id="ARBA00022801"/>
    </source>
</evidence>
<comment type="cofactor">
    <cofactor evidence="1">
        <name>Zn(2+)</name>
        <dbReference type="ChEBI" id="CHEBI:29105"/>
    </cofactor>
</comment>